<reference evidence="1" key="1">
    <citation type="journal article" date="2020" name="Nature">
        <title>Giant virus diversity and host interactions through global metagenomics.</title>
        <authorList>
            <person name="Schulz F."/>
            <person name="Roux S."/>
            <person name="Paez-Espino D."/>
            <person name="Jungbluth S."/>
            <person name="Walsh D.A."/>
            <person name="Denef V.J."/>
            <person name="McMahon K.D."/>
            <person name="Konstantinidis K.T."/>
            <person name="Eloe-Fadrosh E.A."/>
            <person name="Kyrpides N.C."/>
            <person name="Woyke T."/>
        </authorList>
    </citation>
    <scope>NUCLEOTIDE SEQUENCE</scope>
    <source>
        <strain evidence="1">GVMAG-M-3300023184-51</strain>
    </source>
</reference>
<dbReference type="EMBL" id="MN740119">
    <property type="protein sequence ID" value="QHT88587.1"/>
    <property type="molecule type" value="Genomic_DNA"/>
</dbReference>
<protein>
    <recommendedName>
        <fullName evidence="2">Glycosyltransferase</fullName>
    </recommendedName>
</protein>
<evidence type="ECO:0000313" key="1">
    <source>
        <dbReference type="EMBL" id="QHT88587.1"/>
    </source>
</evidence>
<evidence type="ECO:0008006" key="2">
    <source>
        <dbReference type="Google" id="ProtNLM"/>
    </source>
</evidence>
<organism evidence="1">
    <name type="scientific">viral metagenome</name>
    <dbReference type="NCBI Taxonomy" id="1070528"/>
    <lineage>
        <taxon>unclassified sequences</taxon>
        <taxon>metagenomes</taxon>
        <taxon>organismal metagenomes</taxon>
    </lineage>
</organism>
<sequence>MNELTNLNLIKIKNKIALICFKPNNIYLNFLNKFSNYEVYIIIDDNSVNYTARYQTKYTNLKFIQMSEKVCKQNGFINVNKIGVKKLVSGWDKALCYFALNFNTETKTQTKVWFIEDDVFFHNEDTLLKIDSLYPEYDLLANSDFKPATNMNEWLWPIIHIKQPGPYYCGMVCATRLSQNVLKRIREYAIVNKELFFLEALLPTLAKAESKTKAKAESKTKELKCCCPDELKTVVFRHEYTYEEVSINKDNIYHPVKDVLKQQEFRDKLTNLC</sequence>
<name>A0A6C0I885_9ZZZZ</name>
<accession>A0A6C0I885</accession>
<proteinExistence type="predicted"/>
<dbReference type="AlphaFoldDB" id="A0A6C0I885"/>